<dbReference type="InterPro" id="IPR039420">
    <property type="entry name" value="WalR-like"/>
</dbReference>
<evidence type="ECO:0000256" key="1">
    <source>
        <dbReference type="ARBA" id="ARBA00004496"/>
    </source>
</evidence>
<dbReference type="Pfam" id="PF00072">
    <property type="entry name" value="Response_reg"/>
    <property type="match status" value="1"/>
</dbReference>
<evidence type="ECO:0000256" key="9">
    <source>
        <dbReference type="PROSITE-ProRule" id="PRU01091"/>
    </source>
</evidence>
<dbReference type="GO" id="GO:0045893">
    <property type="term" value="P:positive regulation of DNA-templated transcription"/>
    <property type="evidence" value="ECO:0007669"/>
    <property type="project" value="UniProtKB-ARBA"/>
</dbReference>
<dbReference type="RefSeq" id="WP_289271497.1">
    <property type="nucleotide sequence ID" value="NZ_OX365700.1"/>
</dbReference>
<dbReference type="CDD" id="cd17620">
    <property type="entry name" value="REC_OmpR_KdpE-like"/>
    <property type="match status" value="1"/>
</dbReference>
<dbReference type="PANTHER" id="PTHR48111">
    <property type="entry name" value="REGULATOR OF RPOS"/>
    <property type="match status" value="1"/>
</dbReference>
<dbReference type="InterPro" id="IPR001867">
    <property type="entry name" value="OmpR/PhoB-type_DNA-bd"/>
</dbReference>
<dbReference type="PROSITE" id="PS50110">
    <property type="entry name" value="RESPONSE_REGULATORY"/>
    <property type="match status" value="1"/>
</dbReference>
<evidence type="ECO:0000256" key="8">
    <source>
        <dbReference type="PROSITE-ProRule" id="PRU00169"/>
    </source>
</evidence>
<evidence type="ECO:0000259" key="10">
    <source>
        <dbReference type="PROSITE" id="PS50110"/>
    </source>
</evidence>
<dbReference type="SUPFAM" id="SSF52172">
    <property type="entry name" value="CheY-like"/>
    <property type="match status" value="1"/>
</dbReference>
<keyword evidence="5" id="KW-0805">Transcription regulation</keyword>
<evidence type="ECO:0000313" key="13">
    <source>
        <dbReference type="Proteomes" id="UP001179121"/>
    </source>
</evidence>
<feature type="domain" description="OmpR/PhoB-type" evidence="11">
    <location>
        <begin position="132"/>
        <end position="231"/>
    </location>
</feature>
<keyword evidence="4" id="KW-0902">Two-component regulatory system</keyword>
<evidence type="ECO:0000259" key="11">
    <source>
        <dbReference type="PROSITE" id="PS51755"/>
    </source>
</evidence>
<evidence type="ECO:0000256" key="2">
    <source>
        <dbReference type="ARBA" id="ARBA00022490"/>
    </source>
</evidence>
<protein>
    <submittedName>
        <fullName evidence="12">DNA-binding transcriptional activator KdpE</fullName>
    </submittedName>
</protein>
<feature type="modified residue" description="4-aspartylphosphate" evidence="8">
    <location>
        <position position="56"/>
    </location>
</feature>
<feature type="DNA-binding region" description="OmpR/PhoB-type" evidence="9">
    <location>
        <begin position="132"/>
        <end position="231"/>
    </location>
</feature>
<dbReference type="FunFam" id="1.10.10.10:FF:000210">
    <property type="entry name" value="Winged-helix transcriptional response regulator KdpE"/>
    <property type="match status" value="1"/>
</dbReference>
<dbReference type="GO" id="GO:0000987">
    <property type="term" value="F:cis-regulatory region sequence-specific DNA binding"/>
    <property type="evidence" value="ECO:0007669"/>
    <property type="project" value="UniProtKB-ARBA"/>
</dbReference>
<dbReference type="GO" id="GO:0042802">
    <property type="term" value="F:identical protein binding"/>
    <property type="evidence" value="ECO:0007669"/>
    <property type="project" value="UniProtKB-ARBA"/>
</dbReference>
<keyword evidence="3 8" id="KW-0597">Phosphoprotein</keyword>
<evidence type="ECO:0000256" key="6">
    <source>
        <dbReference type="ARBA" id="ARBA00023125"/>
    </source>
</evidence>
<evidence type="ECO:0000256" key="4">
    <source>
        <dbReference type="ARBA" id="ARBA00023012"/>
    </source>
</evidence>
<dbReference type="InterPro" id="IPR001789">
    <property type="entry name" value="Sig_transdc_resp-reg_receiver"/>
</dbReference>
<proteinExistence type="predicted"/>
<keyword evidence="6 9" id="KW-0238">DNA-binding</keyword>
<dbReference type="SMART" id="SM00862">
    <property type="entry name" value="Trans_reg_C"/>
    <property type="match status" value="1"/>
</dbReference>
<dbReference type="CDD" id="cd00383">
    <property type="entry name" value="trans_reg_C"/>
    <property type="match status" value="1"/>
</dbReference>
<dbReference type="InterPro" id="IPR011006">
    <property type="entry name" value="CheY-like_superfamily"/>
</dbReference>
<name>A0AA86T8D6_9BACT</name>
<dbReference type="Gene3D" id="3.40.50.2300">
    <property type="match status" value="1"/>
</dbReference>
<dbReference type="EMBL" id="OX365700">
    <property type="protein sequence ID" value="CAI4034080.1"/>
    <property type="molecule type" value="Genomic_DNA"/>
</dbReference>
<accession>A0AA86T8D6</accession>
<gene>
    <name evidence="12" type="ORF">DNFV4_04524</name>
</gene>
<dbReference type="AlphaFoldDB" id="A0AA86T8D6"/>
<evidence type="ECO:0000256" key="3">
    <source>
        <dbReference type="ARBA" id="ARBA00022553"/>
    </source>
</evidence>
<organism evidence="12 13">
    <name type="scientific">Nitrospira tepida</name>
    <dbReference type="NCBI Taxonomy" id="2973512"/>
    <lineage>
        <taxon>Bacteria</taxon>
        <taxon>Pseudomonadati</taxon>
        <taxon>Nitrospirota</taxon>
        <taxon>Nitrospiria</taxon>
        <taxon>Nitrospirales</taxon>
        <taxon>Nitrospiraceae</taxon>
        <taxon>Nitrospira</taxon>
    </lineage>
</organism>
<dbReference type="GO" id="GO:0005829">
    <property type="term" value="C:cytosol"/>
    <property type="evidence" value="ECO:0007669"/>
    <property type="project" value="TreeGrafter"/>
</dbReference>
<dbReference type="PANTHER" id="PTHR48111:SF50">
    <property type="entry name" value="KDP OPERON TRANSCRIPTIONAL REGULATORY PROTEIN KDPE"/>
    <property type="match status" value="1"/>
</dbReference>
<keyword evidence="13" id="KW-1185">Reference proteome</keyword>
<dbReference type="Gene3D" id="1.10.10.10">
    <property type="entry name" value="Winged helix-like DNA-binding domain superfamily/Winged helix DNA-binding domain"/>
    <property type="match status" value="1"/>
</dbReference>
<dbReference type="Proteomes" id="UP001179121">
    <property type="component" value="Chromosome"/>
</dbReference>
<evidence type="ECO:0000256" key="7">
    <source>
        <dbReference type="ARBA" id="ARBA00023163"/>
    </source>
</evidence>
<dbReference type="GO" id="GO:0000156">
    <property type="term" value="F:phosphorelay response regulator activity"/>
    <property type="evidence" value="ECO:0007669"/>
    <property type="project" value="TreeGrafter"/>
</dbReference>
<feature type="domain" description="Response regulatory" evidence="10">
    <location>
        <begin position="7"/>
        <end position="120"/>
    </location>
</feature>
<dbReference type="SMART" id="SM00448">
    <property type="entry name" value="REC"/>
    <property type="match status" value="1"/>
</dbReference>
<keyword evidence="2" id="KW-0963">Cytoplasm</keyword>
<reference evidence="12" key="1">
    <citation type="submission" date="2022-10" db="EMBL/GenBank/DDBJ databases">
        <authorList>
            <person name="Koch H."/>
        </authorList>
    </citation>
    <scope>NUCLEOTIDE SEQUENCE</scope>
    <source>
        <strain evidence="12">DNF</strain>
    </source>
</reference>
<dbReference type="Pfam" id="PF00486">
    <property type="entry name" value="Trans_reg_C"/>
    <property type="match status" value="1"/>
</dbReference>
<dbReference type="PROSITE" id="PS51755">
    <property type="entry name" value="OMPR_PHOB"/>
    <property type="match status" value="1"/>
</dbReference>
<dbReference type="Gene3D" id="6.10.250.690">
    <property type="match status" value="1"/>
</dbReference>
<evidence type="ECO:0000256" key="5">
    <source>
        <dbReference type="ARBA" id="ARBA00023015"/>
    </source>
</evidence>
<comment type="subcellular location">
    <subcellularLocation>
        <location evidence="1">Cytoplasm</location>
    </subcellularLocation>
</comment>
<dbReference type="FunFam" id="3.40.50.2300:FF:000021">
    <property type="entry name" value="Two-component system response regulator KdpE"/>
    <property type="match status" value="1"/>
</dbReference>
<sequence>MSGHEATLLVIEDEPEIRRFLRASLPAHGYRLFEATTGRDGLAEAKARNPDLILLDLGLPDMDGAEVIRQVREWTATPIIVLSARDQERVKVAALDLGADDYVTKPFGLNELLARLRTALRHARRPDDGSTAALFTAGDVTVDLERRLVRRKDQAIRLTATEYKLLAALIKHAGKVLTHRQLLKEVWGPLHVEEAHYLRVYMRQLRNKLEANPAHPRHLVTEVGVGYRLRVD</sequence>
<keyword evidence="7" id="KW-0804">Transcription</keyword>
<dbReference type="GO" id="GO:0032993">
    <property type="term" value="C:protein-DNA complex"/>
    <property type="evidence" value="ECO:0007669"/>
    <property type="project" value="TreeGrafter"/>
</dbReference>
<evidence type="ECO:0000313" key="12">
    <source>
        <dbReference type="EMBL" id="CAI4034080.1"/>
    </source>
</evidence>
<dbReference type="InterPro" id="IPR036388">
    <property type="entry name" value="WH-like_DNA-bd_sf"/>
</dbReference>
<dbReference type="KEGG" id="nti:DNFV4_04524"/>